<dbReference type="InterPro" id="IPR041698">
    <property type="entry name" value="Methyltransf_25"/>
</dbReference>
<dbReference type="Gene3D" id="3.40.50.150">
    <property type="entry name" value="Vaccinia Virus protein VP39"/>
    <property type="match status" value="1"/>
</dbReference>
<dbReference type="EMBL" id="BLAY01000154">
    <property type="protein sequence ID" value="GET42231.1"/>
    <property type="molecule type" value="Genomic_DNA"/>
</dbReference>
<name>A0AAV3XKV6_9CYAN</name>
<evidence type="ECO:0000313" key="3">
    <source>
        <dbReference type="Proteomes" id="UP001050975"/>
    </source>
</evidence>
<dbReference type="PANTHER" id="PTHR12843:SF5">
    <property type="entry name" value="EEF1A LYSINE METHYLTRANSFERASE 2"/>
    <property type="match status" value="1"/>
</dbReference>
<dbReference type="GO" id="GO:0005737">
    <property type="term" value="C:cytoplasm"/>
    <property type="evidence" value="ECO:0007669"/>
    <property type="project" value="TreeGrafter"/>
</dbReference>
<dbReference type="InterPro" id="IPR029063">
    <property type="entry name" value="SAM-dependent_MTases_sf"/>
</dbReference>
<comment type="caution">
    <text evidence="2">The sequence shown here is derived from an EMBL/GenBank/DDBJ whole genome shotgun (WGS) entry which is preliminary data.</text>
</comment>
<dbReference type="PANTHER" id="PTHR12843">
    <property type="entry name" value="PROTEIN-LYSINE N-METHYLTRANSFERASE METTL10"/>
    <property type="match status" value="1"/>
</dbReference>
<dbReference type="CDD" id="cd02440">
    <property type="entry name" value="AdoMet_MTases"/>
    <property type="match status" value="1"/>
</dbReference>
<proteinExistence type="predicted"/>
<feature type="domain" description="Methyltransferase" evidence="1">
    <location>
        <begin position="47"/>
        <end position="140"/>
    </location>
</feature>
<organism evidence="2 3">
    <name type="scientific">Microseira wollei NIES-4236</name>
    <dbReference type="NCBI Taxonomy" id="2530354"/>
    <lineage>
        <taxon>Bacteria</taxon>
        <taxon>Bacillati</taxon>
        <taxon>Cyanobacteriota</taxon>
        <taxon>Cyanophyceae</taxon>
        <taxon>Oscillatoriophycideae</taxon>
        <taxon>Aerosakkonematales</taxon>
        <taxon>Aerosakkonemataceae</taxon>
        <taxon>Microseira</taxon>
    </lineage>
</organism>
<gene>
    <name evidence="2" type="ORF">MiSe_70450</name>
</gene>
<accession>A0AAV3XKV6</accession>
<dbReference type="Proteomes" id="UP001050975">
    <property type="component" value="Unassembled WGS sequence"/>
</dbReference>
<sequence length="208" mass="23870">MNQERQLPNWKQIYQETPVESMPWFNPDLDPDIDSALTKLNLQTGTVLDIGTGPGTQAMALAQRGFQVTATDLSEVAIEQAQAKAQAKGLNISWQQDDILNTQISGEFDLILDRGCFHVFHAYQRQDYLRAVNNLTKPKGYLFLKCFSHLETREEGPYRFSTEEIKEMFSPQFNIISIEPTVYYGRLYPRPKALFCIMEKHKAESSKK</sequence>
<dbReference type="Pfam" id="PF13649">
    <property type="entry name" value="Methyltransf_25"/>
    <property type="match status" value="1"/>
</dbReference>
<keyword evidence="3" id="KW-1185">Reference proteome</keyword>
<dbReference type="GO" id="GO:0016279">
    <property type="term" value="F:protein-lysine N-methyltransferase activity"/>
    <property type="evidence" value="ECO:0007669"/>
    <property type="project" value="TreeGrafter"/>
</dbReference>
<evidence type="ECO:0000259" key="1">
    <source>
        <dbReference type="Pfam" id="PF13649"/>
    </source>
</evidence>
<dbReference type="AlphaFoldDB" id="A0AAV3XKV6"/>
<evidence type="ECO:0000313" key="2">
    <source>
        <dbReference type="EMBL" id="GET42231.1"/>
    </source>
</evidence>
<protein>
    <recommendedName>
        <fullName evidence="1">Methyltransferase domain-containing protein</fullName>
    </recommendedName>
</protein>
<dbReference type="RefSeq" id="WP_226589460.1">
    <property type="nucleotide sequence ID" value="NZ_BLAY01000154.1"/>
</dbReference>
<reference evidence="2" key="1">
    <citation type="submission" date="2019-10" db="EMBL/GenBank/DDBJ databases">
        <title>Draft genome sequece of Microseira wollei NIES-4236.</title>
        <authorList>
            <person name="Yamaguchi H."/>
            <person name="Suzuki S."/>
            <person name="Kawachi M."/>
        </authorList>
    </citation>
    <scope>NUCLEOTIDE SEQUENCE</scope>
    <source>
        <strain evidence="2">NIES-4236</strain>
    </source>
</reference>
<dbReference type="SUPFAM" id="SSF53335">
    <property type="entry name" value="S-adenosyl-L-methionine-dependent methyltransferases"/>
    <property type="match status" value="1"/>
</dbReference>